<proteinExistence type="predicted"/>
<dbReference type="InterPro" id="IPR013424">
    <property type="entry name" value="Ice-binding_C"/>
</dbReference>
<dbReference type="NCBIfam" id="TIGR01167">
    <property type="entry name" value="LPXTG_anchor"/>
    <property type="match status" value="1"/>
</dbReference>
<evidence type="ECO:0000256" key="1">
    <source>
        <dbReference type="SAM" id="Phobius"/>
    </source>
</evidence>
<feature type="chain" id="PRO_5002983999" description="Ice-binding protein C-terminal domain-containing protein" evidence="2">
    <location>
        <begin position="19"/>
        <end position="53"/>
    </location>
</feature>
<accession>C7RTB4</accession>
<dbReference type="NCBIfam" id="TIGR02595">
    <property type="entry name" value="PEP_CTERM"/>
    <property type="match status" value="1"/>
</dbReference>
<dbReference type="KEGG" id="app:CAP2UW1_2766"/>
<evidence type="ECO:0000313" key="4">
    <source>
        <dbReference type="EMBL" id="ACV36047.1"/>
    </source>
</evidence>
<keyword evidence="1" id="KW-0472">Membrane</keyword>
<gene>
    <name evidence="4" type="ordered locus">CAP2UW1_2766</name>
</gene>
<dbReference type="EMBL" id="CP001715">
    <property type="protein sequence ID" value="ACV36047.1"/>
    <property type="molecule type" value="Genomic_DNA"/>
</dbReference>
<feature type="transmembrane region" description="Helical" evidence="1">
    <location>
        <begin position="30"/>
        <end position="48"/>
    </location>
</feature>
<feature type="signal peptide" evidence="2">
    <location>
        <begin position="1"/>
        <end position="18"/>
    </location>
</feature>
<keyword evidence="2" id="KW-0732">Signal</keyword>
<reference evidence="4" key="1">
    <citation type="submission" date="2009-08" db="EMBL/GenBank/DDBJ databases">
        <authorList>
            <consortium name="US DOE Joint Genome Institute"/>
            <person name="Lucas S."/>
            <person name="Copeland A."/>
            <person name="Lapidus A."/>
            <person name="Glavina del Rio T."/>
            <person name="Dalin E."/>
            <person name="Tice H."/>
            <person name="Bruce D."/>
            <person name="Barry K."/>
            <person name="Pitluck S."/>
            <person name="Lowry S."/>
            <person name="Larimer F."/>
            <person name="Land M."/>
            <person name="Hauser L."/>
            <person name="Kyrpides N."/>
            <person name="Ivanova N."/>
            <person name="McMahon K.D."/>
            <person name="Hugenholtz P."/>
        </authorList>
    </citation>
    <scope>NUCLEOTIDE SEQUENCE</scope>
    <source>
        <strain evidence="4">UW-1</strain>
    </source>
</reference>
<evidence type="ECO:0000259" key="3">
    <source>
        <dbReference type="Pfam" id="PF07589"/>
    </source>
</evidence>
<organism evidence="4">
    <name type="scientific">Accumulibacter regalis</name>
    <dbReference type="NCBI Taxonomy" id="522306"/>
    <lineage>
        <taxon>Bacteria</taxon>
        <taxon>Pseudomonadati</taxon>
        <taxon>Pseudomonadota</taxon>
        <taxon>Betaproteobacteria</taxon>
        <taxon>Candidatus Accumulibacter</taxon>
    </lineage>
</organism>
<keyword evidence="1" id="KW-0812">Transmembrane</keyword>
<dbReference type="Pfam" id="PF07589">
    <property type="entry name" value="PEP-CTERM"/>
    <property type="match status" value="1"/>
</dbReference>
<feature type="domain" description="Ice-binding protein C-terminal" evidence="3">
    <location>
        <begin position="27"/>
        <end position="50"/>
    </location>
</feature>
<dbReference type="AlphaFoldDB" id="C7RTB4"/>
<protein>
    <recommendedName>
        <fullName evidence="3">Ice-binding protein C-terminal domain-containing protein</fullName>
    </recommendedName>
</protein>
<evidence type="ECO:0000256" key="2">
    <source>
        <dbReference type="SAM" id="SignalP"/>
    </source>
</evidence>
<dbReference type="HOGENOM" id="CLU_3057381_0_0_4"/>
<name>C7RTB4_ACCRE</name>
<reference evidence="4" key="2">
    <citation type="submission" date="2009-09" db="EMBL/GenBank/DDBJ databases">
        <title>Complete sequence of chromosome of Candidatus Accumulibacter phosphatis clade IIA str. UW-1.</title>
        <authorList>
            <consortium name="US DOE Joint Genome Institute"/>
            <person name="Martin H.G."/>
            <person name="Ivanova N."/>
            <person name="Kunin V."/>
            <person name="Warnecke F."/>
            <person name="Barry K."/>
            <person name="He S."/>
            <person name="Salamov A."/>
            <person name="Szeto E."/>
            <person name="Dalin E."/>
            <person name="Pangilinan J.L."/>
            <person name="Lapidus A."/>
            <person name="Lowry S."/>
            <person name="Kyrpides N.C."/>
            <person name="McMahon K.D."/>
            <person name="Hugenholtz P."/>
        </authorList>
    </citation>
    <scope>NUCLEOTIDE SEQUENCE [LARGE SCALE GENOMIC DNA]</scope>
    <source>
        <strain evidence="4">UW-1</strain>
    </source>
</reference>
<keyword evidence="1" id="KW-1133">Transmembrane helix</keyword>
<sequence length="53" mass="5463" precursor="true">MRILTTLLLSLTALAAHAQLEPGSPLPEPSTMTLLGVAAVAGIAAAIARKRRK</sequence>